<dbReference type="SUPFAM" id="SSF52540">
    <property type="entry name" value="P-loop containing nucleoside triphosphate hydrolases"/>
    <property type="match status" value="1"/>
</dbReference>
<evidence type="ECO:0000313" key="1">
    <source>
        <dbReference type="EMBL" id="WND03795.1"/>
    </source>
</evidence>
<evidence type="ECO:0000313" key="2">
    <source>
        <dbReference type="Proteomes" id="UP001268683"/>
    </source>
</evidence>
<protein>
    <recommendedName>
        <fullName evidence="3">Sulfotransferase domain-containing protein</fullName>
    </recommendedName>
</protein>
<dbReference type="InterPro" id="IPR027417">
    <property type="entry name" value="P-loop_NTPase"/>
</dbReference>
<organism evidence="1 2">
    <name type="scientific">Temperatibacter marinus</name>
    <dbReference type="NCBI Taxonomy" id="1456591"/>
    <lineage>
        <taxon>Bacteria</taxon>
        <taxon>Pseudomonadati</taxon>
        <taxon>Pseudomonadota</taxon>
        <taxon>Alphaproteobacteria</taxon>
        <taxon>Kordiimonadales</taxon>
        <taxon>Temperatibacteraceae</taxon>
        <taxon>Temperatibacter</taxon>
    </lineage>
</organism>
<dbReference type="Proteomes" id="UP001268683">
    <property type="component" value="Chromosome"/>
</dbReference>
<accession>A0AA52EFK0</accession>
<dbReference type="Gene3D" id="3.40.50.300">
    <property type="entry name" value="P-loop containing nucleotide triphosphate hydrolases"/>
    <property type="match status" value="1"/>
</dbReference>
<name>A0AA52EFK0_9PROT</name>
<reference evidence="1" key="1">
    <citation type="submission" date="2023-04" db="EMBL/GenBank/DDBJ databases">
        <title>Complete genome sequence of Temperatibacter marinus.</title>
        <authorList>
            <person name="Rong J.-C."/>
            <person name="Yi M.-L."/>
            <person name="Zhao Q."/>
        </authorList>
    </citation>
    <scope>NUCLEOTIDE SEQUENCE</scope>
    <source>
        <strain evidence="1">NBRC 110045</strain>
    </source>
</reference>
<evidence type="ECO:0008006" key="3">
    <source>
        <dbReference type="Google" id="ProtNLM"/>
    </source>
</evidence>
<dbReference type="EMBL" id="CP123872">
    <property type="protein sequence ID" value="WND03795.1"/>
    <property type="molecule type" value="Genomic_DNA"/>
</dbReference>
<gene>
    <name evidence="1" type="ORF">QGN29_05330</name>
</gene>
<keyword evidence="2" id="KW-1185">Reference proteome</keyword>
<proteinExistence type="predicted"/>
<dbReference type="AlphaFoldDB" id="A0AA52EFK0"/>
<sequence length="296" mass="34329">MRKKIILHCGAPKTATTSLQSIFNSMEDDFRKSGIHYLQRYPFKGEKYAVHEAFVHAKNGKVAAAVRKAQDCVKEEFKRTGAHTIIISNESLLHDPLIEGVSQLYPKAEGLFPILKEMFEGYELIICFVIRNQADHLPSYYTQRVRQGLSLSLSDYCGQFDLDKIRWAPFLNSLMAFFGAENIRINTFQDYVQNPETTIKILYPELSNFHLKNEKRHANSSPSHLALTVMRHYNKVMDFLFSRSQETRHKIQRHLREKQFPVIERLYPGSKAQLDPKSKEKLHSLYHQDLNDLGLS</sequence>
<dbReference type="KEGG" id="tmk:QGN29_05330"/>
<dbReference type="RefSeq" id="WP_310799653.1">
    <property type="nucleotide sequence ID" value="NZ_CP123872.1"/>
</dbReference>